<evidence type="ECO:0000313" key="1">
    <source>
        <dbReference type="EMBL" id="CAA6823031.1"/>
    </source>
</evidence>
<dbReference type="InterPro" id="IPR006439">
    <property type="entry name" value="HAD-SF_hydro_IA"/>
</dbReference>
<dbReference type="GO" id="GO:0008967">
    <property type="term" value="F:phosphoglycolate phosphatase activity"/>
    <property type="evidence" value="ECO:0007669"/>
    <property type="project" value="TreeGrafter"/>
</dbReference>
<reference evidence="1" key="1">
    <citation type="submission" date="2020-01" db="EMBL/GenBank/DDBJ databases">
        <authorList>
            <person name="Meier V. D."/>
            <person name="Meier V D."/>
        </authorList>
    </citation>
    <scope>NUCLEOTIDE SEQUENCE</scope>
    <source>
        <strain evidence="1">HLG_WM_MAG_08</strain>
    </source>
</reference>
<dbReference type="AlphaFoldDB" id="A0A6S6TJ45"/>
<feature type="non-terminal residue" evidence="1">
    <location>
        <position position="169"/>
    </location>
</feature>
<dbReference type="NCBIfam" id="TIGR01549">
    <property type="entry name" value="HAD-SF-IA-v1"/>
    <property type="match status" value="1"/>
</dbReference>
<dbReference type="InterPro" id="IPR023214">
    <property type="entry name" value="HAD_sf"/>
</dbReference>
<organism evidence="1">
    <name type="scientific">uncultured Thiotrichaceae bacterium</name>
    <dbReference type="NCBI Taxonomy" id="298394"/>
    <lineage>
        <taxon>Bacteria</taxon>
        <taxon>Pseudomonadati</taxon>
        <taxon>Pseudomonadota</taxon>
        <taxon>Gammaproteobacteria</taxon>
        <taxon>Thiotrichales</taxon>
        <taxon>Thiotrichaceae</taxon>
        <taxon>environmental samples</taxon>
    </lineage>
</organism>
<dbReference type="EMBL" id="CACVAV010000357">
    <property type="protein sequence ID" value="CAA6823031.1"/>
    <property type="molecule type" value="Genomic_DNA"/>
</dbReference>
<sequence length="169" mass="18782">MVSDQSAGYSHSGQKYQLLIFDWDGTLVQLSGRLFEGVKPVLQSLSEQGYDLAVATGMSRRGLNQDLRNLALTELFPVTRTADETFSKPHPLMLEEIVTDYDTCVEAALMVGDTEYDLQMAANAGMDSLAVSYGVHTAERLLKQRPQGLIEQFAQLPAWLNNLNKQIDK</sequence>
<dbReference type="PANTHER" id="PTHR43434">
    <property type="entry name" value="PHOSPHOGLYCOLATE PHOSPHATASE"/>
    <property type="match status" value="1"/>
</dbReference>
<protein>
    <submittedName>
        <fullName evidence="1">Similar to phosphoglycolate phosphatase, clustered with ribosomal large subunit pseudouridine synthase C</fullName>
    </submittedName>
</protein>
<dbReference type="InterPro" id="IPR041492">
    <property type="entry name" value="HAD_2"/>
</dbReference>
<dbReference type="GO" id="GO:0005829">
    <property type="term" value="C:cytosol"/>
    <property type="evidence" value="ECO:0007669"/>
    <property type="project" value="TreeGrafter"/>
</dbReference>
<name>A0A6S6TJ45_9GAMM</name>
<dbReference type="SUPFAM" id="SSF56784">
    <property type="entry name" value="HAD-like"/>
    <property type="match status" value="1"/>
</dbReference>
<dbReference type="FunFam" id="3.40.50.1000:FF:000022">
    <property type="entry name" value="Phosphoglycolate phosphatase"/>
    <property type="match status" value="1"/>
</dbReference>
<dbReference type="InterPro" id="IPR006549">
    <property type="entry name" value="HAD-SF_hydro_IIIA"/>
</dbReference>
<dbReference type="GO" id="GO:0006281">
    <property type="term" value="P:DNA repair"/>
    <property type="evidence" value="ECO:0007669"/>
    <property type="project" value="TreeGrafter"/>
</dbReference>
<gene>
    <name evidence="1" type="ORF">HELGO_WM57383</name>
</gene>
<dbReference type="PANTHER" id="PTHR43434:SF24">
    <property type="entry name" value="HYDROLASE-RELATED"/>
    <property type="match status" value="1"/>
</dbReference>
<dbReference type="Gene3D" id="3.40.50.1000">
    <property type="entry name" value="HAD superfamily/HAD-like"/>
    <property type="match status" value="1"/>
</dbReference>
<accession>A0A6S6TJ45</accession>
<dbReference type="InterPro" id="IPR050155">
    <property type="entry name" value="HAD-like_hydrolase_sf"/>
</dbReference>
<dbReference type="InterPro" id="IPR036412">
    <property type="entry name" value="HAD-like_sf"/>
</dbReference>
<dbReference type="Pfam" id="PF13419">
    <property type="entry name" value="HAD_2"/>
    <property type="match status" value="1"/>
</dbReference>
<dbReference type="NCBIfam" id="TIGR01662">
    <property type="entry name" value="HAD-SF-IIIA"/>
    <property type="match status" value="1"/>
</dbReference>
<proteinExistence type="predicted"/>